<name>A0A3D8Q9E6_9HELO</name>
<dbReference type="Proteomes" id="UP000256328">
    <property type="component" value="Unassembled WGS sequence"/>
</dbReference>
<sequence length="113" mass="12912">MLFEQLAAQEQRPIRQALDVHATYFLLLDKFSTFKLQSILDGRLATLYVPGAFLPRWHSLLDKTLITPADTNGRVRQGNDIKYTKGKAKNNWWDTAAIAQNVMRQVPQQPDVS</sequence>
<accession>A0A3D8Q9E6</accession>
<dbReference type="EMBL" id="PDLN01000021">
    <property type="protein sequence ID" value="RDW58465.1"/>
    <property type="molecule type" value="Genomic_DNA"/>
</dbReference>
<protein>
    <submittedName>
        <fullName evidence="1">Uncharacterized protein</fullName>
    </submittedName>
</protein>
<organism evidence="1 2">
    <name type="scientific">Coleophoma crateriformis</name>
    <dbReference type="NCBI Taxonomy" id="565419"/>
    <lineage>
        <taxon>Eukaryota</taxon>
        <taxon>Fungi</taxon>
        <taxon>Dikarya</taxon>
        <taxon>Ascomycota</taxon>
        <taxon>Pezizomycotina</taxon>
        <taxon>Leotiomycetes</taxon>
        <taxon>Helotiales</taxon>
        <taxon>Dermateaceae</taxon>
        <taxon>Coleophoma</taxon>
    </lineage>
</organism>
<evidence type="ECO:0000313" key="1">
    <source>
        <dbReference type="EMBL" id="RDW58465.1"/>
    </source>
</evidence>
<evidence type="ECO:0000313" key="2">
    <source>
        <dbReference type="Proteomes" id="UP000256328"/>
    </source>
</evidence>
<comment type="caution">
    <text evidence="1">The sequence shown here is derived from an EMBL/GenBank/DDBJ whole genome shotgun (WGS) entry which is preliminary data.</text>
</comment>
<dbReference type="AlphaFoldDB" id="A0A3D8Q9E6"/>
<gene>
    <name evidence="1" type="ORF">BP5796_12395</name>
</gene>
<reference evidence="1 2" key="1">
    <citation type="journal article" date="2018" name="IMA Fungus">
        <title>IMA Genome-F 9: Draft genome sequence of Annulohypoxylon stygium, Aspergillus mulundensis, Berkeleyomyces basicola (syn. Thielaviopsis basicola), Ceratocystis smalleyi, two Cercospora beticola strains, Coleophoma cylindrospora, Fusarium fracticaudum, Phialophora cf. hyalina, and Morchella septimelata.</title>
        <authorList>
            <person name="Wingfield B.D."/>
            <person name="Bills G.F."/>
            <person name="Dong Y."/>
            <person name="Huang W."/>
            <person name="Nel W.J."/>
            <person name="Swalarsk-Parry B.S."/>
            <person name="Vaghefi N."/>
            <person name="Wilken P.M."/>
            <person name="An Z."/>
            <person name="de Beer Z.W."/>
            <person name="De Vos L."/>
            <person name="Chen L."/>
            <person name="Duong T.A."/>
            <person name="Gao Y."/>
            <person name="Hammerbacher A."/>
            <person name="Kikkert J.R."/>
            <person name="Li Y."/>
            <person name="Li H."/>
            <person name="Li K."/>
            <person name="Li Q."/>
            <person name="Liu X."/>
            <person name="Ma X."/>
            <person name="Naidoo K."/>
            <person name="Pethybridge S.J."/>
            <person name="Sun J."/>
            <person name="Steenkamp E.T."/>
            <person name="van der Nest M.A."/>
            <person name="van Wyk S."/>
            <person name="Wingfield M.J."/>
            <person name="Xiong C."/>
            <person name="Yue Q."/>
            <person name="Zhang X."/>
        </authorList>
    </citation>
    <scope>NUCLEOTIDE SEQUENCE [LARGE SCALE GENOMIC DNA]</scope>
    <source>
        <strain evidence="1 2">BP5796</strain>
    </source>
</reference>
<keyword evidence="2" id="KW-1185">Reference proteome</keyword>
<proteinExistence type="predicted"/>